<gene>
    <name evidence="1" type="ORF">SAMN02745887_02393</name>
</gene>
<protein>
    <submittedName>
        <fullName evidence="1">Uncharacterized protein</fullName>
    </submittedName>
</protein>
<accession>A0A1K2HL24</accession>
<dbReference type="EMBL" id="FPKR01000009">
    <property type="protein sequence ID" value="SFZ77389.1"/>
    <property type="molecule type" value="Genomic_DNA"/>
</dbReference>
<keyword evidence="2" id="KW-1185">Reference proteome</keyword>
<reference evidence="1 2" key="1">
    <citation type="submission" date="2016-11" db="EMBL/GenBank/DDBJ databases">
        <authorList>
            <person name="Jaros S."/>
            <person name="Januszkiewicz K."/>
            <person name="Wedrychowicz H."/>
        </authorList>
    </citation>
    <scope>NUCLEOTIDE SEQUENCE [LARGE SCALE GENOMIC DNA]</scope>
    <source>
        <strain evidence="1 2">DSM 18899</strain>
    </source>
</reference>
<evidence type="ECO:0000313" key="1">
    <source>
        <dbReference type="EMBL" id="SFZ77389.1"/>
    </source>
</evidence>
<dbReference type="Gene3D" id="1.25.40.10">
    <property type="entry name" value="Tetratricopeptide repeat domain"/>
    <property type="match status" value="1"/>
</dbReference>
<sequence length="242" mass="26800">MGFFSRLFRSNTPAVSSTALSTVLQDSATVSTPNTELSAAQAALAVDDFSAALAHAEAVLDAEDKALRSEALQIALTAARELGQWQRVYDYSQKGFEQAPTAFHALQLALAAIQLQDLRRGEAWMEKAVEINLRRKDISPMLLRVRFVEALCQKQLFSQALPHLDWMKSLYLPFHHTDPATLGLRGWPSFADFLAQSWPVVSAALVPSQAQVWYASMLPYLDAAGQTAVREWLATHTETIVR</sequence>
<name>A0A1K2HL24_9NEIS</name>
<dbReference type="AlphaFoldDB" id="A0A1K2HL24"/>
<evidence type="ECO:0000313" key="2">
    <source>
        <dbReference type="Proteomes" id="UP000186513"/>
    </source>
</evidence>
<organism evidence="1 2">
    <name type="scientific">Chitinimonas taiwanensis DSM 18899</name>
    <dbReference type="NCBI Taxonomy" id="1121279"/>
    <lineage>
        <taxon>Bacteria</taxon>
        <taxon>Pseudomonadati</taxon>
        <taxon>Pseudomonadota</taxon>
        <taxon>Betaproteobacteria</taxon>
        <taxon>Neisseriales</taxon>
        <taxon>Chitinibacteraceae</taxon>
        <taxon>Chitinimonas</taxon>
    </lineage>
</organism>
<dbReference type="RefSeq" id="WP_139256140.1">
    <property type="nucleotide sequence ID" value="NZ_FPKR01000009.1"/>
</dbReference>
<dbReference type="SUPFAM" id="SSF48452">
    <property type="entry name" value="TPR-like"/>
    <property type="match status" value="1"/>
</dbReference>
<dbReference type="InterPro" id="IPR011990">
    <property type="entry name" value="TPR-like_helical_dom_sf"/>
</dbReference>
<dbReference type="Proteomes" id="UP000186513">
    <property type="component" value="Unassembled WGS sequence"/>
</dbReference>
<dbReference type="OrthoDB" id="8584170at2"/>
<proteinExistence type="predicted"/>